<evidence type="ECO:0000313" key="3">
    <source>
        <dbReference type="Proteomes" id="UP000653472"/>
    </source>
</evidence>
<dbReference type="Gene3D" id="3.40.50.720">
    <property type="entry name" value="NAD(P)-binding Rossmann-like Domain"/>
    <property type="match status" value="1"/>
</dbReference>
<dbReference type="PANTHER" id="PTHR48079:SF6">
    <property type="entry name" value="NAD(P)-BINDING DOMAIN-CONTAINING PROTEIN-RELATED"/>
    <property type="match status" value="1"/>
</dbReference>
<evidence type="ECO:0000259" key="1">
    <source>
        <dbReference type="Pfam" id="PF01370"/>
    </source>
</evidence>
<name>A0A970B497_9GAMM</name>
<sequence>MQVFVTGASGWVGQKVVAELLDHGHTVLGLARNDAAADKIARAGARVHRGELTDPASLRRGAAQADGVIHCAFIHDFTRFAENCEIERRALEAIGDELSGSSRPLLVTSGTGLLSSPTGVVDERSRALGPNPRIATEQLVDTLAERGLHTSAIRLPPTTHGAGGDHGFTPRLIALARATGVAAYIGGGDNVWAAVHRVDAAKVYRLALEKSAVGARYHAVAESGIAMRELAAAIGRGLGVPVMSKAPGAEAAAHFGGFTAFASMGCRTSSQWTREQLGWQPDRPTLIDDLEHADYFAT</sequence>
<feature type="domain" description="NAD-dependent epimerase/dehydratase" evidence="1">
    <location>
        <begin position="3"/>
        <end position="215"/>
    </location>
</feature>
<dbReference type="Proteomes" id="UP000653472">
    <property type="component" value="Unassembled WGS sequence"/>
</dbReference>
<dbReference type="CDD" id="cd05262">
    <property type="entry name" value="SDR_a7"/>
    <property type="match status" value="1"/>
</dbReference>
<keyword evidence="3" id="KW-1185">Reference proteome</keyword>
<gene>
    <name evidence="2" type="ORF">G7Y82_07215</name>
</gene>
<dbReference type="RefSeq" id="WP_168147352.1">
    <property type="nucleotide sequence ID" value="NZ_JAAVXB010000003.1"/>
</dbReference>
<organism evidence="2 3">
    <name type="scientific">Solimonas marina</name>
    <dbReference type="NCBI Taxonomy" id="2714601"/>
    <lineage>
        <taxon>Bacteria</taxon>
        <taxon>Pseudomonadati</taxon>
        <taxon>Pseudomonadota</taxon>
        <taxon>Gammaproteobacteria</taxon>
        <taxon>Nevskiales</taxon>
        <taxon>Nevskiaceae</taxon>
        <taxon>Solimonas</taxon>
    </lineage>
</organism>
<comment type="caution">
    <text evidence="2">The sequence shown here is derived from an EMBL/GenBank/DDBJ whole genome shotgun (WGS) entry which is preliminary data.</text>
</comment>
<evidence type="ECO:0000313" key="2">
    <source>
        <dbReference type="EMBL" id="NKF22102.1"/>
    </source>
</evidence>
<dbReference type="SUPFAM" id="SSF51735">
    <property type="entry name" value="NAD(P)-binding Rossmann-fold domains"/>
    <property type="match status" value="1"/>
</dbReference>
<dbReference type="GO" id="GO:0004029">
    <property type="term" value="F:aldehyde dehydrogenase (NAD+) activity"/>
    <property type="evidence" value="ECO:0007669"/>
    <property type="project" value="TreeGrafter"/>
</dbReference>
<accession>A0A970B497</accession>
<protein>
    <submittedName>
        <fullName evidence="2">SDR family oxidoreductase</fullName>
    </submittedName>
</protein>
<dbReference type="InterPro" id="IPR001509">
    <property type="entry name" value="Epimerase_deHydtase"/>
</dbReference>
<proteinExistence type="predicted"/>
<dbReference type="InterPro" id="IPR051783">
    <property type="entry name" value="NAD(P)-dependent_oxidoreduct"/>
</dbReference>
<dbReference type="InterPro" id="IPR036291">
    <property type="entry name" value="NAD(P)-bd_dom_sf"/>
</dbReference>
<dbReference type="EMBL" id="JAAVXB010000003">
    <property type="protein sequence ID" value="NKF22102.1"/>
    <property type="molecule type" value="Genomic_DNA"/>
</dbReference>
<dbReference type="PANTHER" id="PTHR48079">
    <property type="entry name" value="PROTEIN YEEZ"/>
    <property type="match status" value="1"/>
</dbReference>
<dbReference type="GO" id="GO:0005737">
    <property type="term" value="C:cytoplasm"/>
    <property type="evidence" value="ECO:0007669"/>
    <property type="project" value="TreeGrafter"/>
</dbReference>
<dbReference type="AlphaFoldDB" id="A0A970B497"/>
<reference evidence="2" key="1">
    <citation type="submission" date="2020-03" db="EMBL/GenBank/DDBJ databases">
        <title>Solimonas marina sp. nov., isolated from deep seawater of the Pacific Ocean.</title>
        <authorList>
            <person name="Liu X."/>
            <person name="Lai Q."/>
            <person name="Sun F."/>
            <person name="Gai Y."/>
            <person name="Li G."/>
            <person name="Shao Z."/>
        </authorList>
    </citation>
    <scope>NUCLEOTIDE SEQUENCE</scope>
    <source>
        <strain evidence="2">C16B3</strain>
    </source>
</reference>
<dbReference type="Pfam" id="PF01370">
    <property type="entry name" value="Epimerase"/>
    <property type="match status" value="1"/>
</dbReference>